<reference evidence="2 3" key="1">
    <citation type="submission" date="2024-06" db="EMBL/GenBank/DDBJ databases">
        <title>The Natural Products Discovery Center: Release of the First 8490 Sequenced Strains for Exploring Actinobacteria Biosynthetic Diversity.</title>
        <authorList>
            <person name="Kalkreuter E."/>
            <person name="Kautsar S.A."/>
            <person name="Yang D."/>
            <person name="Bader C.D."/>
            <person name="Teijaro C.N."/>
            <person name="Fluegel L."/>
            <person name="Davis C.M."/>
            <person name="Simpson J.R."/>
            <person name="Lauterbach L."/>
            <person name="Steele A.D."/>
            <person name="Gui C."/>
            <person name="Meng S."/>
            <person name="Li G."/>
            <person name="Viehrig K."/>
            <person name="Ye F."/>
            <person name="Su P."/>
            <person name="Kiefer A.F."/>
            <person name="Nichols A."/>
            <person name="Cepeda A.J."/>
            <person name="Yan W."/>
            <person name="Fan B."/>
            <person name="Jiang Y."/>
            <person name="Adhikari A."/>
            <person name="Zheng C.-J."/>
            <person name="Schuster L."/>
            <person name="Cowan T.M."/>
            <person name="Smanski M.J."/>
            <person name="Chevrette M.G."/>
            <person name="De Carvalho L.P.S."/>
            <person name="Shen B."/>
        </authorList>
    </citation>
    <scope>NUCLEOTIDE SEQUENCE [LARGE SCALE GENOMIC DNA]</scope>
    <source>
        <strain evidence="2 3">NPDC048274</strain>
    </source>
</reference>
<dbReference type="InterPro" id="IPR014914">
    <property type="entry name" value="RES_dom"/>
</dbReference>
<evidence type="ECO:0000259" key="1">
    <source>
        <dbReference type="SMART" id="SM00953"/>
    </source>
</evidence>
<sequence length="219" mass="24732">MALQAPPEGVAMEPVRTVLPAGSLIWRCHGHRYGAAQFNPRPAHEFFKGNRFDATERDPYPYLYAALDPVAALAEVFLRSVEFDSGSGVRLIPWAQASRYRLSALRTTEDITLLDLTTAEGLASVWQDEWLIDCEEREYDKTRYWVQVMRQHCADAQGLRWTSKRCRPRAAVQFFGDRGAPCPADQAPEESWRLDSPEGLERANRLLSPLRSVISAPLG</sequence>
<feature type="domain" description="RES" evidence="1">
    <location>
        <begin position="42"/>
        <end position="190"/>
    </location>
</feature>
<keyword evidence="3" id="KW-1185">Reference proteome</keyword>
<dbReference type="Pfam" id="PF08808">
    <property type="entry name" value="RES"/>
    <property type="match status" value="1"/>
</dbReference>
<dbReference type="Proteomes" id="UP001551582">
    <property type="component" value="Unassembled WGS sequence"/>
</dbReference>
<dbReference type="RefSeq" id="WP_359976731.1">
    <property type="nucleotide sequence ID" value="NZ_JBEZLS010000002.1"/>
</dbReference>
<evidence type="ECO:0000313" key="2">
    <source>
        <dbReference type="EMBL" id="MEU9350124.1"/>
    </source>
</evidence>
<evidence type="ECO:0000313" key="3">
    <source>
        <dbReference type="Proteomes" id="UP001551582"/>
    </source>
</evidence>
<comment type="caution">
    <text evidence="2">The sequence shown here is derived from an EMBL/GenBank/DDBJ whole genome shotgun (WGS) entry which is preliminary data.</text>
</comment>
<accession>A0ABV3E1K8</accession>
<proteinExistence type="predicted"/>
<protein>
    <submittedName>
        <fullName evidence="2">RES family NAD+ phosphorylase</fullName>
    </submittedName>
</protein>
<name>A0ABV3E1K8_9ACTN</name>
<organism evidence="2 3">
    <name type="scientific">Streptomyces griseoloalbus</name>
    <dbReference type="NCBI Taxonomy" id="67303"/>
    <lineage>
        <taxon>Bacteria</taxon>
        <taxon>Bacillati</taxon>
        <taxon>Actinomycetota</taxon>
        <taxon>Actinomycetes</taxon>
        <taxon>Kitasatosporales</taxon>
        <taxon>Streptomycetaceae</taxon>
        <taxon>Streptomyces</taxon>
    </lineage>
</organism>
<dbReference type="EMBL" id="JBEZLS010000002">
    <property type="protein sequence ID" value="MEU9350124.1"/>
    <property type="molecule type" value="Genomic_DNA"/>
</dbReference>
<gene>
    <name evidence="2" type="ORF">AB0D65_03690</name>
</gene>
<dbReference type="SMART" id="SM00953">
    <property type="entry name" value="RES"/>
    <property type="match status" value="1"/>
</dbReference>